<reference evidence="2 3" key="1">
    <citation type="submission" date="2017-02" db="EMBL/GenBank/DDBJ databases">
        <authorList>
            <person name="Peterson S.W."/>
        </authorList>
    </citation>
    <scope>NUCLEOTIDE SEQUENCE [LARGE SCALE GENOMIC DNA]</scope>
    <source>
        <strain evidence="2 3">ATCC 35992</strain>
    </source>
</reference>
<keyword evidence="3" id="KW-1185">Reference proteome</keyword>
<dbReference type="Pfam" id="PF01248">
    <property type="entry name" value="Ribosomal_L7Ae"/>
    <property type="match status" value="1"/>
</dbReference>
<evidence type="ECO:0000313" key="2">
    <source>
        <dbReference type="EMBL" id="SKA61183.1"/>
    </source>
</evidence>
<dbReference type="SUPFAM" id="SSF55315">
    <property type="entry name" value="L30e-like"/>
    <property type="match status" value="1"/>
</dbReference>
<dbReference type="InterPro" id="IPR004038">
    <property type="entry name" value="Ribosomal_eL8/eL30/eS12/Gad45"/>
</dbReference>
<organism evidence="2 3">
    <name type="scientific">Eubacterium uniforme</name>
    <dbReference type="NCBI Taxonomy" id="39495"/>
    <lineage>
        <taxon>Bacteria</taxon>
        <taxon>Bacillati</taxon>
        <taxon>Bacillota</taxon>
        <taxon>Clostridia</taxon>
        <taxon>Eubacteriales</taxon>
        <taxon>Eubacteriaceae</taxon>
        <taxon>Eubacterium</taxon>
    </lineage>
</organism>
<dbReference type="GO" id="GO:0005840">
    <property type="term" value="C:ribosome"/>
    <property type="evidence" value="ECO:0007669"/>
    <property type="project" value="UniProtKB-KW"/>
</dbReference>
<dbReference type="Gene3D" id="3.30.1330.30">
    <property type="match status" value="1"/>
</dbReference>
<gene>
    <name evidence="2" type="ORF">SAMN02745111_00396</name>
</gene>
<proteinExistence type="predicted"/>
<dbReference type="OrthoDB" id="9794863at2"/>
<accession>A0A1T4V8E7</accession>
<evidence type="ECO:0000313" key="3">
    <source>
        <dbReference type="Proteomes" id="UP000190814"/>
    </source>
</evidence>
<name>A0A1T4V8E7_9FIRM</name>
<dbReference type="STRING" id="39495.SAMN02745111_00396"/>
<dbReference type="Proteomes" id="UP000190814">
    <property type="component" value="Unassembled WGS sequence"/>
</dbReference>
<dbReference type="AlphaFoldDB" id="A0A1T4V8E7"/>
<sequence>MNSNISFLGIITKAGKVVSGDESVLDTIRSGKAKLVLVASDASDNTIKKYTDKCSYYKVDIKVVSTKEELGMLTGTSIRAVVAIVDENMANTLKSKIEKV</sequence>
<dbReference type="InterPro" id="IPR029064">
    <property type="entry name" value="Ribosomal_eL30-like_sf"/>
</dbReference>
<dbReference type="RefSeq" id="WP_078765289.1">
    <property type="nucleotide sequence ID" value="NZ_FUXZ01000003.1"/>
</dbReference>
<feature type="domain" description="Ribosomal protein eL8/eL30/eS12/Gadd45" evidence="1">
    <location>
        <begin position="12"/>
        <end position="91"/>
    </location>
</feature>
<keyword evidence="2" id="KW-0687">Ribonucleoprotein</keyword>
<dbReference type="EMBL" id="FUXZ01000003">
    <property type="protein sequence ID" value="SKA61183.1"/>
    <property type="molecule type" value="Genomic_DNA"/>
</dbReference>
<protein>
    <submittedName>
        <fullName evidence="2">Ribosomal protein L7Ae</fullName>
    </submittedName>
</protein>
<keyword evidence="2" id="KW-0689">Ribosomal protein</keyword>
<evidence type="ECO:0000259" key="1">
    <source>
        <dbReference type="Pfam" id="PF01248"/>
    </source>
</evidence>